<dbReference type="EMBL" id="JAAAUQ010002621">
    <property type="protein sequence ID" value="KAF9122087.1"/>
    <property type="molecule type" value="Genomic_DNA"/>
</dbReference>
<evidence type="ECO:0000313" key="9">
    <source>
        <dbReference type="Proteomes" id="UP000748756"/>
    </source>
</evidence>
<accession>A0A9P5R5C5</accession>
<evidence type="ECO:0000256" key="2">
    <source>
        <dbReference type="ARBA" id="ARBA00023125"/>
    </source>
</evidence>
<feature type="domain" description="SANT" evidence="6">
    <location>
        <begin position="306"/>
        <end position="357"/>
    </location>
</feature>
<reference evidence="8" key="1">
    <citation type="journal article" date="2020" name="Fungal Divers.">
        <title>Resolving the Mortierellaceae phylogeny through synthesis of multi-gene phylogenetics and phylogenomics.</title>
        <authorList>
            <person name="Vandepol N."/>
            <person name="Liber J."/>
            <person name="Desiro A."/>
            <person name="Na H."/>
            <person name="Kennedy M."/>
            <person name="Barry K."/>
            <person name="Grigoriev I.V."/>
            <person name="Miller A.N."/>
            <person name="O'Donnell K."/>
            <person name="Stajich J.E."/>
            <person name="Bonito G."/>
        </authorList>
    </citation>
    <scope>NUCLEOTIDE SEQUENCE</scope>
    <source>
        <strain evidence="8">NRRL 6426</strain>
    </source>
</reference>
<dbReference type="InterPro" id="IPR009057">
    <property type="entry name" value="Homeodomain-like_sf"/>
</dbReference>
<sequence length="359" mass="41183">MSLQRNQRLFQALTSSLSHERTQSSCNPFRSLLSISNVTRRFYSPSLTTSQLEDTPTSSNNGTITPSQDNSSKLEDIDKRSRPSRHIRGQYHLLNPKRPRWTEDEKETLLKFVRQGYSSYDVHTHFPLRSICSLDTRMARLRTEEHNKGTIVKKPRLSVQMSAWGVKEDEWLLKRLEEYGFKDRKEKDVSWPEIANGTVNGKSLGRTATSCKRRWAIINPSSERLHGFWSKEELERLEKAVRSQLPTPESVAAETKADSTVVLNKLGLPLNGDHMATVDWDKVSKVVETRSGVQCRSHAYKTLASGTEGRWADFETERLIKGIDEYGHDWHKVAAAVGTRSAFQARQKYFMMAKQKQQQ</sequence>
<gene>
    <name evidence="8" type="ORF">BG015_005658</name>
</gene>
<dbReference type="Pfam" id="PF00249">
    <property type="entry name" value="Myb_DNA-binding"/>
    <property type="match status" value="1"/>
</dbReference>
<evidence type="ECO:0000256" key="4">
    <source>
        <dbReference type="SAM" id="MobiDB-lite"/>
    </source>
</evidence>
<dbReference type="PANTHER" id="PTHR46380">
    <property type="entry name" value="CYCLIN-D-BINDING MYB-LIKE TRANSCRIPTION FACTOR 1"/>
    <property type="match status" value="1"/>
</dbReference>
<dbReference type="CDD" id="cd00167">
    <property type="entry name" value="SANT"/>
    <property type="match status" value="3"/>
</dbReference>
<feature type="compositionally biased region" description="Basic and acidic residues" evidence="4">
    <location>
        <begin position="72"/>
        <end position="81"/>
    </location>
</feature>
<feature type="domain" description="Myb-like" evidence="5">
    <location>
        <begin position="156"/>
        <end position="215"/>
    </location>
</feature>
<dbReference type="InterPro" id="IPR017930">
    <property type="entry name" value="Myb_dom"/>
</dbReference>
<evidence type="ECO:0000259" key="6">
    <source>
        <dbReference type="PROSITE" id="PS51293"/>
    </source>
</evidence>
<keyword evidence="9" id="KW-1185">Reference proteome</keyword>
<dbReference type="SMART" id="SM00717">
    <property type="entry name" value="SANT"/>
    <property type="match status" value="3"/>
</dbReference>
<evidence type="ECO:0000256" key="3">
    <source>
        <dbReference type="ARBA" id="ARBA00023242"/>
    </source>
</evidence>
<keyword evidence="2" id="KW-0238">DNA-binding</keyword>
<dbReference type="OrthoDB" id="2143914at2759"/>
<feature type="compositionally biased region" description="Polar residues" evidence="4">
    <location>
        <begin position="47"/>
        <end position="71"/>
    </location>
</feature>
<keyword evidence="3" id="KW-0539">Nucleus</keyword>
<dbReference type="AlphaFoldDB" id="A0A9P5R5C5"/>
<dbReference type="GO" id="GO:0005634">
    <property type="term" value="C:nucleus"/>
    <property type="evidence" value="ECO:0007669"/>
    <property type="project" value="UniProtKB-SubCell"/>
</dbReference>
<dbReference type="PROSITE" id="PS51294">
    <property type="entry name" value="HTH_MYB"/>
    <property type="match status" value="2"/>
</dbReference>
<name>A0A9P5R5C5_9FUNG</name>
<organism evidence="8 9">
    <name type="scientific">Linnemannia schmuckeri</name>
    <dbReference type="NCBI Taxonomy" id="64567"/>
    <lineage>
        <taxon>Eukaryota</taxon>
        <taxon>Fungi</taxon>
        <taxon>Fungi incertae sedis</taxon>
        <taxon>Mucoromycota</taxon>
        <taxon>Mortierellomycotina</taxon>
        <taxon>Mortierellomycetes</taxon>
        <taxon>Mortierellales</taxon>
        <taxon>Mortierellaceae</taxon>
        <taxon>Linnemannia</taxon>
    </lineage>
</organism>
<comment type="caution">
    <text evidence="8">The sequence shown here is derived from an EMBL/GenBank/DDBJ whole genome shotgun (WGS) entry which is preliminary data.</text>
</comment>
<dbReference type="InterPro" id="IPR051651">
    <property type="entry name" value="DMTF1_DNA-bind_reg"/>
</dbReference>
<dbReference type="PROSITE" id="PS50090">
    <property type="entry name" value="MYB_LIKE"/>
    <property type="match status" value="2"/>
</dbReference>
<proteinExistence type="predicted"/>
<evidence type="ECO:0000259" key="7">
    <source>
        <dbReference type="PROSITE" id="PS51294"/>
    </source>
</evidence>
<evidence type="ECO:0000256" key="1">
    <source>
        <dbReference type="ARBA" id="ARBA00004123"/>
    </source>
</evidence>
<evidence type="ECO:0000313" key="8">
    <source>
        <dbReference type="EMBL" id="KAF9122087.1"/>
    </source>
</evidence>
<dbReference type="InterPro" id="IPR001005">
    <property type="entry name" value="SANT/Myb"/>
</dbReference>
<dbReference type="Gene3D" id="1.10.10.60">
    <property type="entry name" value="Homeodomain-like"/>
    <property type="match status" value="3"/>
</dbReference>
<dbReference type="GO" id="GO:0000978">
    <property type="term" value="F:RNA polymerase II cis-regulatory region sequence-specific DNA binding"/>
    <property type="evidence" value="ECO:0007669"/>
    <property type="project" value="TreeGrafter"/>
</dbReference>
<evidence type="ECO:0000259" key="5">
    <source>
        <dbReference type="PROSITE" id="PS50090"/>
    </source>
</evidence>
<dbReference type="Proteomes" id="UP000748756">
    <property type="component" value="Unassembled WGS sequence"/>
</dbReference>
<dbReference type="PROSITE" id="PS51293">
    <property type="entry name" value="SANT"/>
    <property type="match status" value="1"/>
</dbReference>
<dbReference type="GO" id="GO:0000981">
    <property type="term" value="F:DNA-binding transcription factor activity, RNA polymerase II-specific"/>
    <property type="evidence" value="ECO:0007669"/>
    <property type="project" value="TreeGrafter"/>
</dbReference>
<feature type="domain" description="HTH myb-type" evidence="7">
    <location>
        <begin position="277"/>
        <end position="307"/>
    </location>
</feature>
<feature type="domain" description="Myb-like" evidence="5">
    <location>
        <begin position="308"/>
        <end position="353"/>
    </location>
</feature>
<dbReference type="SUPFAM" id="SSF46689">
    <property type="entry name" value="Homeodomain-like"/>
    <property type="match status" value="2"/>
</dbReference>
<feature type="domain" description="HTH myb-type" evidence="7">
    <location>
        <begin position="309"/>
        <end position="357"/>
    </location>
</feature>
<feature type="region of interest" description="Disordered" evidence="4">
    <location>
        <begin position="47"/>
        <end position="82"/>
    </location>
</feature>
<protein>
    <submittedName>
        <fullName evidence="8">Uncharacterized protein</fullName>
    </submittedName>
</protein>
<dbReference type="InterPro" id="IPR017884">
    <property type="entry name" value="SANT_dom"/>
</dbReference>
<comment type="subcellular location">
    <subcellularLocation>
        <location evidence="1">Nucleus</location>
    </subcellularLocation>
</comment>
<dbReference type="PANTHER" id="PTHR46380:SF2">
    <property type="entry name" value="CYCLIN-D-BINDING MYB-LIKE TRANSCRIPTION FACTOR 1"/>
    <property type="match status" value="1"/>
</dbReference>